<dbReference type="InterPro" id="IPR023267">
    <property type="entry name" value="RCMT"/>
</dbReference>
<dbReference type="AlphaFoldDB" id="E1ZSN6"/>
<evidence type="ECO:0000256" key="1">
    <source>
        <dbReference type="ARBA" id="ARBA00022603"/>
    </source>
</evidence>
<dbReference type="InterPro" id="IPR001678">
    <property type="entry name" value="MeTrfase_RsmB-F_NOP2_dom"/>
</dbReference>
<proteinExistence type="inferred from homology"/>
<dbReference type="Gene3D" id="1.10.940.10">
    <property type="entry name" value="NusB-like"/>
    <property type="match status" value="1"/>
</dbReference>
<dbReference type="PANTHER" id="PTHR22807">
    <property type="entry name" value="NOP2 YEAST -RELATED NOL1/NOP2/FMU SUN DOMAIN-CONTAINING"/>
    <property type="match status" value="1"/>
</dbReference>
<evidence type="ECO:0000256" key="2">
    <source>
        <dbReference type="ARBA" id="ARBA00022679"/>
    </source>
</evidence>
<gene>
    <name evidence="7" type="ORF">CHLNCDRAFT_8770</name>
</gene>
<dbReference type="Proteomes" id="UP000008141">
    <property type="component" value="Unassembled WGS sequence"/>
</dbReference>
<dbReference type="PRINTS" id="PR02008">
    <property type="entry name" value="RCMTFAMILY"/>
</dbReference>
<dbReference type="EMBL" id="GL433867">
    <property type="protein sequence ID" value="EFN51136.1"/>
    <property type="molecule type" value="Genomic_DNA"/>
</dbReference>
<dbReference type="InterPro" id="IPR054728">
    <property type="entry name" value="RsmB-like_ferredoxin"/>
</dbReference>
<dbReference type="SUPFAM" id="SSF53335">
    <property type="entry name" value="S-adenosyl-L-methionine-dependent methyltransferases"/>
    <property type="match status" value="1"/>
</dbReference>
<protein>
    <recommendedName>
        <fullName evidence="6">SAM-dependent MTase RsmB/NOP-type domain-containing protein</fullName>
    </recommendedName>
</protein>
<organism evidence="8">
    <name type="scientific">Chlorella variabilis</name>
    <name type="common">Green alga</name>
    <dbReference type="NCBI Taxonomy" id="554065"/>
    <lineage>
        <taxon>Eukaryota</taxon>
        <taxon>Viridiplantae</taxon>
        <taxon>Chlorophyta</taxon>
        <taxon>core chlorophytes</taxon>
        <taxon>Trebouxiophyceae</taxon>
        <taxon>Chlorellales</taxon>
        <taxon>Chlorellaceae</taxon>
        <taxon>Chlorella clade</taxon>
        <taxon>Chlorella</taxon>
    </lineage>
</organism>
<sequence length="425" mass="45876">RACRQARGVTELVSGVTRWRRRLDFSLTQLLRGRDVAQLDAPVRNALRLGLYELAELKNATHGVINSYVDLVKSVQHQGAANATNGVLRNVARGLEAGTLPQPPRPAQGMPPQQAAEVLAVGASHPTWLVQRWLAQYGPAATLALLKHNNMRPRYALRLAPGVDAEAFCRQLARSGVQAAPSRYLPREFVTVDRGLQALLVEGLVQRGEAQDEAAGLVVAALDPQPGETLLDACAAPGGKALGAASRMRGRGLITALDLSRSRLAALRHAALRQPHGDMVRTFAADLRRFATLRYRPEGPPWQYDRVLLDAPCSGTGVLAKRADLRWRRTPEELRQLAALQGELLDAAAGLVAPGGLLVYSTCSIEQEENEQQVAAFLARQPGYELEAVPAGTGVPPQCLAPDGCLRMLPHVHGTDGAFAARLRR</sequence>
<dbReference type="Pfam" id="PF01029">
    <property type="entry name" value="NusB"/>
    <property type="match status" value="1"/>
</dbReference>
<dbReference type="KEGG" id="cvr:CHLNCDRAFT_8770"/>
<evidence type="ECO:0000313" key="7">
    <source>
        <dbReference type="EMBL" id="EFN51136.1"/>
    </source>
</evidence>
<keyword evidence="3 5" id="KW-0949">S-adenosyl-L-methionine</keyword>
<feature type="binding site" evidence="5">
    <location>
        <position position="286"/>
    </location>
    <ligand>
        <name>S-adenosyl-L-methionine</name>
        <dbReference type="ChEBI" id="CHEBI:59789"/>
    </ligand>
</feature>
<dbReference type="OMA" id="FSGMEPL"/>
<dbReference type="PANTHER" id="PTHR22807:SF61">
    <property type="entry name" value="NOL1_NOP2_SUN FAMILY PROTEIN _ ANTITERMINATION NUSB DOMAIN-CONTAINING PROTEIN"/>
    <property type="match status" value="1"/>
</dbReference>
<evidence type="ECO:0000259" key="6">
    <source>
        <dbReference type="PROSITE" id="PS51686"/>
    </source>
</evidence>
<keyword evidence="4 5" id="KW-0694">RNA-binding</keyword>
<dbReference type="GO" id="GO:0008173">
    <property type="term" value="F:RNA methyltransferase activity"/>
    <property type="evidence" value="ECO:0007669"/>
    <property type="project" value="InterPro"/>
</dbReference>
<dbReference type="InterPro" id="IPR049560">
    <property type="entry name" value="MeTrfase_RsmB-F_NOP2_cat"/>
</dbReference>
<dbReference type="eggNOG" id="KOG1122">
    <property type="taxonomic scope" value="Eukaryota"/>
</dbReference>
<dbReference type="GO" id="GO:0003723">
    <property type="term" value="F:RNA binding"/>
    <property type="evidence" value="ECO:0007669"/>
    <property type="project" value="UniProtKB-UniRule"/>
</dbReference>
<evidence type="ECO:0000256" key="3">
    <source>
        <dbReference type="ARBA" id="ARBA00022691"/>
    </source>
</evidence>
<feature type="active site" description="Nucleophile" evidence="5">
    <location>
        <position position="363"/>
    </location>
</feature>
<reference evidence="7 8" key="1">
    <citation type="journal article" date="2010" name="Plant Cell">
        <title>The Chlorella variabilis NC64A genome reveals adaptation to photosymbiosis, coevolution with viruses, and cryptic sex.</title>
        <authorList>
            <person name="Blanc G."/>
            <person name="Duncan G."/>
            <person name="Agarkova I."/>
            <person name="Borodovsky M."/>
            <person name="Gurnon J."/>
            <person name="Kuo A."/>
            <person name="Lindquist E."/>
            <person name="Lucas S."/>
            <person name="Pangilinan J."/>
            <person name="Polle J."/>
            <person name="Salamov A."/>
            <person name="Terry A."/>
            <person name="Yamada T."/>
            <person name="Dunigan D.D."/>
            <person name="Grigoriev I.V."/>
            <person name="Claverie J.M."/>
            <person name="Van Etten J.L."/>
        </authorList>
    </citation>
    <scope>NUCLEOTIDE SEQUENCE [LARGE SCALE GENOMIC DNA]</scope>
    <source>
        <strain evidence="7 8">NC64A</strain>
    </source>
</reference>
<feature type="domain" description="SAM-dependent MTase RsmB/NOP-type" evidence="6">
    <location>
        <begin position="144"/>
        <end position="425"/>
    </location>
</feature>
<feature type="binding site" evidence="5">
    <location>
        <begin position="234"/>
        <end position="240"/>
    </location>
    <ligand>
        <name>S-adenosyl-L-methionine</name>
        <dbReference type="ChEBI" id="CHEBI:59789"/>
    </ligand>
</feature>
<dbReference type="OrthoDB" id="427002at2759"/>
<dbReference type="STRING" id="554065.E1ZSN6"/>
<dbReference type="PROSITE" id="PS51686">
    <property type="entry name" value="SAM_MT_RSMB_NOP"/>
    <property type="match status" value="1"/>
</dbReference>
<evidence type="ECO:0000313" key="8">
    <source>
        <dbReference type="Proteomes" id="UP000008141"/>
    </source>
</evidence>
<dbReference type="GO" id="GO:0006355">
    <property type="term" value="P:regulation of DNA-templated transcription"/>
    <property type="evidence" value="ECO:0007669"/>
    <property type="project" value="InterPro"/>
</dbReference>
<dbReference type="CDD" id="cd02440">
    <property type="entry name" value="AdoMet_MTases"/>
    <property type="match status" value="1"/>
</dbReference>
<feature type="non-terminal residue" evidence="7">
    <location>
        <position position="425"/>
    </location>
</feature>
<dbReference type="Gene3D" id="3.40.50.150">
    <property type="entry name" value="Vaccinia Virus protein VP39"/>
    <property type="match status" value="1"/>
</dbReference>
<dbReference type="Pfam" id="PF22458">
    <property type="entry name" value="RsmF-B_ferredox"/>
    <property type="match status" value="1"/>
</dbReference>
<dbReference type="InterPro" id="IPR006027">
    <property type="entry name" value="NusB_RsmB_TIM44"/>
</dbReference>
<evidence type="ECO:0000256" key="4">
    <source>
        <dbReference type="ARBA" id="ARBA00022884"/>
    </source>
</evidence>
<keyword evidence="1 5" id="KW-0489">Methyltransferase</keyword>
<dbReference type="SUPFAM" id="SSF48013">
    <property type="entry name" value="NusB-like"/>
    <property type="match status" value="1"/>
</dbReference>
<evidence type="ECO:0000256" key="5">
    <source>
        <dbReference type="PROSITE-ProRule" id="PRU01023"/>
    </source>
</evidence>
<accession>E1ZSN6</accession>
<name>E1ZSN6_CHLVA</name>
<dbReference type="GeneID" id="17350587"/>
<keyword evidence="2 5" id="KW-0808">Transferase</keyword>
<dbReference type="InterPro" id="IPR035926">
    <property type="entry name" value="NusB-like_sf"/>
</dbReference>
<dbReference type="Pfam" id="PF01189">
    <property type="entry name" value="Methyltr_RsmB-F"/>
    <property type="match status" value="1"/>
</dbReference>
<comment type="similarity">
    <text evidence="5">Belongs to the class I-like SAM-binding methyltransferase superfamily. RsmB/NOP family.</text>
</comment>
<feature type="binding site" evidence="5">
    <location>
        <position position="258"/>
    </location>
    <ligand>
        <name>S-adenosyl-L-methionine</name>
        <dbReference type="ChEBI" id="CHEBI:59789"/>
    </ligand>
</feature>
<feature type="binding site" evidence="5">
    <location>
        <position position="310"/>
    </location>
    <ligand>
        <name>S-adenosyl-L-methionine</name>
        <dbReference type="ChEBI" id="CHEBI:59789"/>
    </ligand>
</feature>
<dbReference type="FunCoup" id="E1ZSN6">
    <property type="interactions" value="318"/>
</dbReference>
<dbReference type="GO" id="GO:0001510">
    <property type="term" value="P:RNA methylation"/>
    <property type="evidence" value="ECO:0007669"/>
    <property type="project" value="InterPro"/>
</dbReference>
<keyword evidence="8" id="KW-1185">Reference proteome</keyword>
<feature type="non-terminal residue" evidence="7">
    <location>
        <position position="1"/>
    </location>
</feature>
<dbReference type="InParanoid" id="E1ZSN6"/>
<dbReference type="RefSeq" id="XP_005843238.1">
    <property type="nucleotide sequence ID" value="XM_005843176.1"/>
</dbReference>
<dbReference type="InterPro" id="IPR029063">
    <property type="entry name" value="SAM-dependent_MTases_sf"/>
</dbReference>